<name>A0AA95RZ86_9BACI</name>
<evidence type="ECO:0000313" key="3">
    <source>
        <dbReference type="Proteomes" id="UP001178303"/>
    </source>
</evidence>
<proteinExistence type="predicted"/>
<evidence type="ECO:0000313" key="2">
    <source>
        <dbReference type="EMBL" id="WHY30911.1"/>
    </source>
</evidence>
<evidence type="ECO:0008006" key="4">
    <source>
        <dbReference type="Google" id="ProtNLM"/>
    </source>
</evidence>
<reference evidence="2" key="1">
    <citation type="submission" date="2023-05" db="EMBL/GenBank/DDBJ databases">
        <title>Comparative genomics of Bacillaceae isolates and their secondary metabolite potential.</title>
        <authorList>
            <person name="Song L."/>
            <person name="Nielsen L.J."/>
            <person name="Mohite O."/>
            <person name="Xu X."/>
            <person name="Weber T."/>
            <person name="Kovacs A.T."/>
        </authorList>
    </citation>
    <scope>NUCLEOTIDE SEQUENCE</scope>
    <source>
        <strain evidence="2">LN15</strain>
    </source>
</reference>
<keyword evidence="1" id="KW-0732">Signal</keyword>
<dbReference type="PROSITE" id="PS51257">
    <property type="entry name" value="PROKAR_LIPOPROTEIN"/>
    <property type="match status" value="1"/>
</dbReference>
<gene>
    <name evidence="2" type="ORF">QNH45_09070</name>
</gene>
<organism evidence="2 3">
    <name type="scientific">Bacillus wiedmannii</name>
    <dbReference type="NCBI Taxonomy" id="1890302"/>
    <lineage>
        <taxon>Bacteria</taxon>
        <taxon>Bacillati</taxon>
        <taxon>Bacillota</taxon>
        <taxon>Bacilli</taxon>
        <taxon>Bacillales</taxon>
        <taxon>Bacillaceae</taxon>
        <taxon>Bacillus</taxon>
        <taxon>Bacillus cereus group</taxon>
    </lineage>
</organism>
<feature type="signal peptide" evidence="1">
    <location>
        <begin position="1"/>
        <end position="22"/>
    </location>
</feature>
<accession>A0AA95RZ86</accession>
<protein>
    <recommendedName>
        <fullName evidence="4">Lipoprotein</fullName>
    </recommendedName>
</protein>
<dbReference type="RefSeq" id="WP_283885213.1">
    <property type="nucleotide sequence ID" value="NZ_CP126099.1"/>
</dbReference>
<dbReference type="Proteomes" id="UP001178303">
    <property type="component" value="Chromosome"/>
</dbReference>
<sequence length="155" mass="17526">MRKRFVVGLLLAACLFSAGCSADMKVVEQDATEKLKDSKVSPYIEEASYKAGNSNKNETSVNIKINAEERFSALEKVEKYEVMSDAITKLVGASNLIKCGDDKFCTYDNIQISYHNDIYKMSVIDKELVINDKERYTKSDYKNDMDHINKTVGLK</sequence>
<feature type="chain" id="PRO_5041675185" description="Lipoprotein" evidence="1">
    <location>
        <begin position="23"/>
        <end position="155"/>
    </location>
</feature>
<dbReference type="AlphaFoldDB" id="A0AA95RZ86"/>
<dbReference type="EMBL" id="CP126099">
    <property type="protein sequence ID" value="WHY30911.1"/>
    <property type="molecule type" value="Genomic_DNA"/>
</dbReference>
<evidence type="ECO:0000256" key="1">
    <source>
        <dbReference type="SAM" id="SignalP"/>
    </source>
</evidence>